<sequence>MNNLNPDAGAEYTSIDVDALGSAVDDLDATLTGLKDHISGLENDFDYFGVDKSNFNKLMEAKSDLEGIMPDMRRRHSLAVQLLAEHQTNGLSGDGVLSIQGTDILNDDFDSISDAQEAGRELAEQFNNADDEIPPEFYEQLEQYGHDPDFAEAFVNGLTPASRGMLLIEVDDQANEYGDEADDGPQLAVANVFATASFRIDYDAEFISEMNEALLENGTDEGIRLVDRMSALMQHGSWDHGSLTAFAEAALYGDHDTVGVVDNWADIYAGLARNPRASAEFMAEHRDQVWEQMRVVGSESSQDEYRAAYAAFVQSATIDARSIYARLGLYDDSQVNLAEQNAAFIIEKVGTLEEPFPFSDQMRTTFVNITEEYWDDLVYSMSQPAGVSDNPNRAGIEIDRDAWHNFVTEGMRDPDGAARLHQLMSTWYHDHIESNAGAENGNEHYWDDMMAQNLVGMFSSSWETVLGEIEADEAAREEFVGSLVDAGFNLIPPDRQAIIDMATTPFIDALKNTITSAIVGGGENPPEFDYSFAGAHHTWVHTAVSEYNAVQDEGFPTYDDGMVTWEADPHFYEELYGGDFTNGDRIIEPYDELGNENPDFPWDDPDALHAFNQWLQDPAMQVYLGENNHGSFTTPR</sequence>
<evidence type="ECO:0000313" key="1">
    <source>
        <dbReference type="EMBL" id="TDE15929.1"/>
    </source>
</evidence>
<accession>A0A4R5DNX8</accession>
<dbReference type="InParanoid" id="A0A4R5DNX8"/>
<dbReference type="OrthoDB" id="3492053at2"/>
<keyword evidence="2" id="KW-1185">Reference proteome</keyword>
<comment type="caution">
    <text evidence="1">The sequence shown here is derived from an EMBL/GenBank/DDBJ whole genome shotgun (WGS) entry which is preliminary data.</text>
</comment>
<dbReference type="EMBL" id="SMKZ01000001">
    <property type="protein sequence ID" value="TDE15929.1"/>
    <property type="molecule type" value="Genomic_DNA"/>
</dbReference>
<gene>
    <name evidence="1" type="ORF">E1269_01145</name>
</gene>
<reference evidence="1 2" key="1">
    <citation type="submission" date="2019-03" db="EMBL/GenBank/DDBJ databases">
        <title>Draft genome sequences of novel Actinobacteria.</title>
        <authorList>
            <person name="Sahin N."/>
            <person name="Ay H."/>
            <person name="Saygin H."/>
        </authorList>
    </citation>
    <scope>NUCLEOTIDE SEQUENCE [LARGE SCALE GENOMIC DNA]</scope>
    <source>
        <strain evidence="1 2">5K138</strain>
    </source>
</reference>
<dbReference type="RefSeq" id="WP_131890115.1">
    <property type="nucleotide sequence ID" value="NZ_SMKZ01000001.1"/>
</dbReference>
<dbReference type="AlphaFoldDB" id="A0A4R5DNX8"/>
<organism evidence="1 2">
    <name type="scientific">Jiangella asiatica</name>
    <dbReference type="NCBI Taxonomy" id="2530372"/>
    <lineage>
        <taxon>Bacteria</taxon>
        <taxon>Bacillati</taxon>
        <taxon>Actinomycetota</taxon>
        <taxon>Actinomycetes</taxon>
        <taxon>Jiangellales</taxon>
        <taxon>Jiangellaceae</taxon>
        <taxon>Jiangella</taxon>
    </lineage>
</organism>
<name>A0A4R5DNX8_9ACTN</name>
<proteinExistence type="predicted"/>
<dbReference type="Proteomes" id="UP000294739">
    <property type="component" value="Unassembled WGS sequence"/>
</dbReference>
<protein>
    <submittedName>
        <fullName evidence="1">Uncharacterized protein</fullName>
    </submittedName>
</protein>
<evidence type="ECO:0000313" key="2">
    <source>
        <dbReference type="Proteomes" id="UP000294739"/>
    </source>
</evidence>